<dbReference type="EMBL" id="NJHN03000084">
    <property type="protein sequence ID" value="KAH9416919.1"/>
    <property type="molecule type" value="Genomic_DNA"/>
</dbReference>
<proteinExistence type="predicted"/>
<evidence type="ECO:0000256" key="1">
    <source>
        <dbReference type="SAM" id="Phobius"/>
    </source>
</evidence>
<name>A0ABQ8J308_DERPT</name>
<dbReference type="Proteomes" id="UP000887458">
    <property type="component" value="Unassembled WGS sequence"/>
</dbReference>
<feature type="transmembrane region" description="Helical" evidence="1">
    <location>
        <begin position="32"/>
        <end position="48"/>
    </location>
</feature>
<sequence>MVAVVDHPLSNQSLSDHYHRYLVENLADFYPFYHYQIVVVVVVEYYVMKILQLLDQKPPVNHPNNYSYYYQYS</sequence>
<keyword evidence="1" id="KW-0812">Transmembrane</keyword>
<evidence type="ECO:0000313" key="2">
    <source>
        <dbReference type="EMBL" id="KAH9416919.1"/>
    </source>
</evidence>
<reference evidence="2 3" key="1">
    <citation type="journal article" date="2018" name="J. Allergy Clin. Immunol.">
        <title>High-quality assembly of Dermatophagoides pteronyssinus genome and transcriptome reveals a wide range of novel allergens.</title>
        <authorList>
            <person name="Liu X.Y."/>
            <person name="Yang K.Y."/>
            <person name="Wang M.Q."/>
            <person name="Kwok J.S."/>
            <person name="Zeng X."/>
            <person name="Yang Z."/>
            <person name="Xiao X.J."/>
            <person name="Lau C.P."/>
            <person name="Li Y."/>
            <person name="Huang Z.M."/>
            <person name="Ba J.G."/>
            <person name="Yim A.K."/>
            <person name="Ouyang C.Y."/>
            <person name="Ngai S.M."/>
            <person name="Chan T.F."/>
            <person name="Leung E.L."/>
            <person name="Liu L."/>
            <person name="Liu Z.G."/>
            <person name="Tsui S.K."/>
        </authorList>
    </citation>
    <scope>NUCLEOTIDE SEQUENCE [LARGE SCALE GENOMIC DNA]</scope>
    <source>
        <strain evidence="2">Derp</strain>
    </source>
</reference>
<reference evidence="2 3" key="2">
    <citation type="journal article" date="2022" name="Mol. Biol. Evol.">
        <title>Comparative Genomics Reveals Insights into the Divergent Evolution of Astigmatic Mites and Household Pest Adaptations.</title>
        <authorList>
            <person name="Xiong Q."/>
            <person name="Wan A.T."/>
            <person name="Liu X."/>
            <person name="Fung C.S."/>
            <person name="Xiao X."/>
            <person name="Malainual N."/>
            <person name="Hou J."/>
            <person name="Wang L."/>
            <person name="Wang M."/>
            <person name="Yang K.Y."/>
            <person name="Cui Y."/>
            <person name="Leung E.L."/>
            <person name="Nong W."/>
            <person name="Shin S.K."/>
            <person name="Au S.W."/>
            <person name="Jeong K.Y."/>
            <person name="Chew F.T."/>
            <person name="Hui J.H."/>
            <person name="Leung T.F."/>
            <person name="Tungtrongchitr A."/>
            <person name="Zhong N."/>
            <person name="Liu Z."/>
            <person name="Tsui S.K."/>
        </authorList>
    </citation>
    <scope>NUCLEOTIDE SEQUENCE [LARGE SCALE GENOMIC DNA]</scope>
    <source>
        <strain evidence="2">Derp</strain>
    </source>
</reference>
<comment type="caution">
    <text evidence="2">The sequence shown here is derived from an EMBL/GenBank/DDBJ whole genome shotgun (WGS) entry which is preliminary data.</text>
</comment>
<keyword evidence="1" id="KW-0472">Membrane</keyword>
<keyword evidence="1" id="KW-1133">Transmembrane helix</keyword>
<protein>
    <submittedName>
        <fullName evidence="2">Uncharacterized protein</fullName>
    </submittedName>
</protein>
<organism evidence="2 3">
    <name type="scientific">Dermatophagoides pteronyssinus</name>
    <name type="common">European house dust mite</name>
    <dbReference type="NCBI Taxonomy" id="6956"/>
    <lineage>
        <taxon>Eukaryota</taxon>
        <taxon>Metazoa</taxon>
        <taxon>Ecdysozoa</taxon>
        <taxon>Arthropoda</taxon>
        <taxon>Chelicerata</taxon>
        <taxon>Arachnida</taxon>
        <taxon>Acari</taxon>
        <taxon>Acariformes</taxon>
        <taxon>Sarcoptiformes</taxon>
        <taxon>Astigmata</taxon>
        <taxon>Psoroptidia</taxon>
        <taxon>Analgoidea</taxon>
        <taxon>Pyroglyphidae</taxon>
        <taxon>Dermatophagoidinae</taxon>
        <taxon>Dermatophagoides</taxon>
    </lineage>
</organism>
<gene>
    <name evidence="2" type="ORF">DERP_014816</name>
</gene>
<evidence type="ECO:0000313" key="3">
    <source>
        <dbReference type="Proteomes" id="UP000887458"/>
    </source>
</evidence>
<accession>A0ABQ8J308</accession>
<keyword evidence="3" id="KW-1185">Reference proteome</keyword>